<protein>
    <recommendedName>
        <fullName evidence="3">RNase H type-1 domain-containing protein</fullName>
    </recommendedName>
</protein>
<proteinExistence type="predicted"/>
<dbReference type="GO" id="GO:0004523">
    <property type="term" value="F:RNA-DNA hybrid ribonuclease activity"/>
    <property type="evidence" value="ECO:0007669"/>
    <property type="project" value="InterPro"/>
</dbReference>
<feature type="domain" description="RNase H type-1" evidence="3">
    <location>
        <begin position="2"/>
        <end position="134"/>
    </location>
</feature>
<dbReference type="CDD" id="cd09276">
    <property type="entry name" value="Rnase_HI_RT_non_LTR"/>
    <property type="match status" value="1"/>
</dbReference>
<evidence type="ECO:0000256" key="1">
    <source>
        <dbReference type="SAM" id="Coils"/>
    </source>
</evidence>
<comment type="caution">
    <text evidence="4">The sequence shown here is derived from an EMBL/GenBank/DDBJ whole genome shotgun (WGS) entry which is preliminary data.</text>
</comment>
<keyword evidence="1" id="KW-0175">Coiled coil</keyword>
<dbReference type="InterPro" id="IPR036397">
    <property type="entry name" value="RNaseH_sf"/>
</dbReference>
<name>A0A162EEC5_9CRUS</name>
<organism evidence="4 5">
    <name type="scientific">Daphnia magna</name>
    <dbReference type="NCBI Taxonomy" id="35525"/>
    <lineage>
        <taxon>Eukaryota</taxon>
        <taxon>Metazoa</taxon>
        <taxon>Ecdysozoa</taxon>
        <taxon>Arthropoda</taxon>
        <taxon>Crustacea</taxon>
        <taxon>Branchiopoda</taxon>
        <taxon>Diplostraca</taxon>
        <taxon>Cladocera</taxon>
        <taxon>Anomopoda</taxon>
        <taxon>Daphniidae</taxon>
        <taxon>Daphnia</taxon>
    </lineage>
</organism>
<feature type="coiled-coil region" evidence="1">
    <location>
        <begin position="366"/>
        <end position="442"/>
    </location>
</feature>
<dbReference type="SUPFAM" id="SSF53098">
    <property type="entry name" value="Ribonuclease H-like"/>
    <property type="match status" value="1"/>
</dbReference>
<evidence type="ECO:0000256" key="2">
    <source>
        <dbReference type="SAM" id="MobiDB-lite"/>
    </source>
</evidence>
<sequence length="481" mass="55272">MPKYSMVYFTDGSHDHIQDVAGYSVWCPKRHLAESWKLTEARSSTTTELCAIERTLDIIKEYEAQDNVLVCDSLSALQLTTGSKSTKSVLINKILQKQEDIRSSKKQIIKLWIPSHVGIAGNERADSLAKLGHTSSLVNENNNNSVEEILQEIKKNINKATLTNLTSIQSSSNRINAMLRTEMGPLTWHLIFSTPINRKLHILRSKHNKLSPIMSKIDDTIDSQCRTCHISLTSEHIIIHCPNFQPERDKLKQIMQKLNTDFSLPTVLGINSSIPITNQYNEEVEVAVFETIMEKEDDEVSHVSEGEMMESVGKEEEGGKGSQGHEEKNKKEQRSTEEERREASRGENESAIEIGNVDEEAENVTEKELLEKKRIIDREKREIEQQMREIKEKINVEEQKRKRSVELLRYRRYPENQATQLVKQMEKRLTEAKNAAKQAYMHALEMEKMVSLARQHVHLLMCRRVALEQLDKKSAKTETNE</sequence>
<keyword evidence="5" id="KW-1185">Reference proteome</keyword>
<dbReference type="OrthoDB" id="6400240at2759"/>
<reference evidence="4 5" key="1">
    <citation type="submission" date="2016-03" db="EMBL/GenBank/DDBJ databases">
        <title>EvidentialGene: Evidence-directed Construction of Genes on Genomes.</title>
        <authorList>
            <person name="Gilbert D.G."/>
            <person name="Choi J.-H."/>
            <person name="Mockaitis K."/>
            <person name="Colbourne J."/>
            <person name="Pfrender M."/>
        </authorList>
    </citation>
    <scope>NUCLEOTIDE SEQUENCE [LARGE SCALE GENOMIC DNA]</scope>
    <source>
        <strain evidence="4 5">Xinb3</strain>
        <tissue evidence="4">Complete organism</tissue>
    </source>
</reference>
<feature type="compositionally biased region" description="Basic and acidic residues" evidence="2">
    <location>
        <begin position="312"/>
        <end position="348"/>
    </location>
</feature>
<evidence type="ECO:0000259" key="3">
    <source>
        <dbReference type="PROSITE" id="PS50879"/>
    </source>
</evidence>
<dbReference type="InterPro" id="IPR012337">
    <property type="entry name" value="RNaseH-like_sf"/>
</dbReference>
<accession>A0A162EEC5</accession>
<evidence type="ECO:0000313" key="5">
    <source>
        <dbReference type="Proteomes" id="UP000076858"/>
    </source>
</evidence>
<dbReference type="EMBL" id="LRGB01001984">
    <property type="protein sequence ID" value="KZS09780.1"/>
    <property type="molecule type" value="Genomic_DNA"/>
</dbReference>
<dbReference type="InterPro" id="IPR002156">
    <property type="entry name" value="RNaseH_domain"/>
</dbReference>
<dbReference type="GO" id="GO:0003676">
    <property type="term" value="F:nucleic acid binding"/>
    <property type="evidence" value="ECO:0007669"/>
    <property type="project" value="InterPro"/>
</dbReference>
<evidence type="ECO:0000313" key="4">
    <source>
        <dbReference type="EMBL" id="KZS09780.1"/>
    </source>
</evidence>
<dbReference type="AlphaFoldDB" id="A0A162EEC5"/>
<dbReference type="Pfam" id="PF00075">
    <property type="entry name" value="RNase_H"/>
    <property type="match status" value="1"/>
</dbReference>
<feature type="region of interest" description="Disordered" evidence="2">
    <location>
        <begin position="296"/>
        <end position="364"/>
    </location>
</feature>
<dbReference type="STRING" id="35525.A0A162EEC5"/>
<gene>
    <name evidence="4" type="ORF">APZ42_025914</name>
</gene>
<dbReference type="PROSITE" id="PS50879">
    <property type="entry name" value="RNASE_H_1"/>
    <property type="match status" value="1"/>
</dbReference>
<dbReference type="Proteomes" id="UP000076858">
    <property type="component" value="Unassembled WGS sequence"/>
</dbReference>
<dbReference type="Gene3D" id="3.30.420.10">
    <property type="entry name" value="Ribonuclease H-like superfamily/Ribonuclease H"/>
    <property type="match status" value="1"/>
</dbReference>